<comment type="catalytic activity">
    <reaction evidence="10">
        <text>(6S)-5,6,7,8-tetrahydrofolyl-(gamma-L-Glu)(n) + L-glutamate + ATP = (6S)-5,6,7,8-tetrahydrofolyl-(gamma-L-Glu)(n+1) + ADP + phosphate + H(+)</text>
        <dbReference type="Rhea" id="RHEA:10580"/>
        <dbReference type="Rhea" id="RHEA-COMP:14738"/>
        <dbReference type="Rhea" id="RHEA-COMP:14740"/>
        <dbReference type="ChEBI" id="CHEBI:15378"/>
        <dbReference type="ChEBI" id="CHEBI:29985"/>
        <dbReference type="ChEBI" id="CHEBI:30616"/>
        <dbReference type="ChEBI" id="CHEBI:43474"/>
        <dbReference type="ChEBI" id="CHEBI:141005"/>
        <dbReference type="ChEBI" id="CHEBI:456216"/>
        <dbReference type="EC" id="6.3.2.17"/>
    </reaction>
</comment>
<dbReference type="PIRSF" id="PIRSF001563">
    <property type="entry name" value="Folylpolyglu_synth"/>
    <property type="match status" value="1"/>
</dbReference>
<reference evidence="14" key="1">
    <citation type="submission" date="2020-08" db="EMBL/GenBank/DDBJ databases">
        <authorList>
            <person name="Cejkova D."/>
            <person name="Kubasova T."/>
            <person name="Jahodarova E."/>
            <person name="Rychlik I."/>
        </authorList>
    </citation>
    <scope>NUCLEOTIDE SEQUENCE</scope>
    <source>
        <strain evidence="14">An582</strain>
    </source>
</reference>
<dbReference type="NCBIfam" id="TIGR01499">
    <property type="entry name" value="folC"/>
    <property type="match status" value="1"/>
</dbReference>
<dbReference type="InterPro" id="IPR036565">
    <property type="entry name" value="Mur-like_cat_sf"/>
</dbReference>
<evidence type="ECO:0000256" key="2">
    <source>
        <dbReference type="ARBA" id="ARBA00008276"/>
    </source>
</evidence>
<dbReference type="InterPro" id="IPR004101">
    <property type="entry name" value="Mur_ligase_C"/>
</dbReference>
<dbReference type="GO" id="GO:0005737">
    <property type="term" value="C:cytoplasm"/>
    <property type="evidence" value="ECO:0007669"/>
    <property type="project" value="TreeGrafter"/>
</dbReference>
<keyword evidence="4 11" id="KW-0436">Ligase</keyword>
<keyword evidence="8" id="KW-0460">Magnesium</keyword>
<dbReference type="PANTHER" id="PTHR11136">
    <property type="entry name" value="FOLYLPOLYGLUTAMATE SYNTHASE-RELATED"/>
    <property type="match status" value="1"/>
</dbReference>
<evidence type="ECO:0000256" key="6">
    <source>
        <dbReference type="ARBA" id="ARBA00022741"/>
    </source>
</evidence>
<dbReference type="GO" id="GO:0005524">
    <property type="term" value="F:ATP binding"/>
    <property type="evidence" value="ECO:0007669"/>
    <property type="project" value="UniProtKB-KW"/>
</dbReference>
<dbReference type="AlphaFoldDB" id="A0A938X9M7"/>
<evidence type="ECO:0000259" key="12">
    <source>
        <dbReference type="Pfam" id="PF02875"/>
    </source>
</evidence>
<evidence type="ECO:0000256" key="9">
    <source>
        <dbReference type="ARBA" id="ARBA00030592"/>
    </source>
</evidence>
<protein>
    <recommendedName>
        <fullName evidence="3">tetrahydrofolate synthase</fullName>
        <ecNumber evidence="3">6.3.2.17</ecNumber>
    </recommendedName>
    <alternativeName>
        <fullName evidence="9">Tetrahydrofolylpolyglutamate synthase</fullName>
    </alternativeName>
</protein>
<dbReference type="FunFam" id="3.40.1190.10:FF:000011">
    <property type="entry name" value="Folylpolyglutamate synthase/dihydrofolate synthase"/>
    <property type="match status" value="1"/>
</dbReference>
<dbReference type="Proteomes" id="UP000705508">
    <property type="component" value="Unassembled WGS sequence"/>
</dbReference>
<dbReference type="Gene3D" id="3.90.190.20">
    <property type="entry name" value="Mur ligase, C-terminal domain"/>
    <property type="match status" value="1"/>
</dbReference>
<evidence type="ECO:0000256" key="1">
    <source>
        <dbReference type="ARBA" id="ARBA00001946"/>
    </source>
</evidence>
<feature type="domain" description="Mur ligase central" evidence="13">
    <location>
        <begin position="44"/>
        <end position="270"/>
    </location>
</feature>
<evidence type="ECO:0000256" key="5">
    <source>
        <dbReference type="ARBA" id="ARBA00022723"/>
    </source>
</evidence>
<dbReference type="InterPro" id="IPR013221">
    <property type="entry name" value="Mur_ligase_cen"/>
</dbReference>
<keyword evidence="5" id="KW-0479">Metal-binding</keyword>
<evidence type="ECO:0000256" key="11">
    <source>
        <dbReference type="PIRNR" id="PIRNR001563"/>
    </source>
</evidence>
<reference evidence="14" key="2">
    <citation type="journal article" date="2021" name="Sci. Rep.">
        <title>The distribution of antibiotic resistance genes in chicken gut microbiota commensals.</title>
        <authorList>
            <person name="Juricova H."/>
            <person name="Matiasovicova J."/>
            <person name="Kubasova T."/>
            <person name="Cejkova D."/>
            <person name="Rychlik I."/>
        </authorList>
    </citation>
    <scope>NUCLEOTIDE SEQUENCE</scope>
    <source>
        <strain evidence="14">An582</strain>
    </source>
</reference>
<dbReference type="Gene3D" id="3.40.1190.10">
    <property type="entry name" value="Mur-like, catalytic domain"/>
    <property type="match status" value="1"/>
</dbReference>
<name>A0A938X9M7_9CLOT</name>
<dbReference type="GO" id="GO:0046872">
    <property type="term" value="F:metal ion binding"/>
    <property type="evidence" value="ECO:0007669"/>
    <property type="project" value="UniProtKB-KW"/>
</dbReference>
<comment type="similarity">
    <text evidence="2 11">Belongs to the folylpolyglutamate synthase family.</text>
</comment>
<dbReference type="Pfam" id="PF08245">
    <property type="entry name" value="Mur_ligase_M"/>
    <property type="match status" value="1"/>
</dbReference>
<evidence type="ECO:0000256" key="8">
    <source>
        <dbReference type="ARBA" id="ARBA00022842"/>
    </source>
</evidence>
<comment type="cofactor">
    <cofactor evidence="1">
        <name>Mg(2+)</name>
        <dbReference type="ChEBI" id="CHEBI:18420"/>
    </cofactor>
</comment>
<dbReference type="InterPro" id="IPR036615">
    <property type="entry name" value="Mur_ligase_C_dom_sf"/>
</dbReference>
<dbReference type="EMBL" id="JACJKS010000005">
    <property type="protein sequence ID" value="MBM6948015.1"/>
    <property type="molecule type" value="Genomic_DNA"/>
</dbReference>
<organism evidence="14 15">
    <name type="scientific">Mordavella massiliensis</name>
    <dbReference type="NCBI Taxonomy" id="1871024"/>
    <lineage>
        <taxon>Bacteria</taxon>
        <taxon>Bacillati</taxon>
        <taxon>Bacillota</taxon>
        <taxon>Clostridia</taxon>
        <taxon>Eubacteriales</taxon>
        <taxon>Clostridiaceae</taxon>
        <taxon>Mordavella</taxon>
    </lineage>
</organism>
<proteinExistence type="inferred from homology"/>
<comment type="caution">
    <text evidence="14">The sequence shown here is derived from an EMBL/GenBank/DDBJ whole genome shotgun (WGS) entry which is preliminary data.</text>
</comment>
<evidence type="ECO:0000313" key="15">
    <source>
        <dbReference type="Proteomes" id="UP000705508"/>
    </source>
</evidence>
<sequence>MTYEEAAAYIEGIPRFTKKHDLSYVADFLARLGNPGADSQVIHVAGTNGKGSVCAYMRAVLLAMGKRTGFFTSPHLIRLNERIVIGDDEIGDEEFLAVFRQVKETVDGMAEEGLSHPSYFEFLFGMAMLAFGRAGAEYIILETGLGGRLDATSAVPHPAVTVITSISLDHTAYLGNTVEEIAAEKAGIIREGVPVVFDGTDPRAAKVIEEQAARLHAACRKLGKNAYEIREITRKHIAFSRGSAYDRNDLWTISGCGVYQAMNASLALTALEILFPEAGERDPAVWKKALASVVWEGRMEEIRPGIFLDGAHNPGAAQAFADTLEALGEESPVLLFSAVSDKEYEKIADILCGRVKAGLYIITQIQDARGVPARELGRIFRERTDSPVLVEPDPARALAAAVSNRRGRRIYCLGSLYLIGELKRILTEQGDCVQRRLKDRC</sequence>
<dbReference type="GO" id="GO:0008841">
    <property type="term" value="F:dihydrofolate synthase activity"/>
    <property type="evidence" value="ECO:0007669"/>
    <property type="project" value="TreeGrafter"/>
</dbReference>
<dbReference type="SUPFAM" id="SSF53623">
    <property type="entry name" value="MurD-like peptide ligases, catalytic domain"/>
    <property type="match status" value="1"/>
</dbReference>
<dbReference type="InterPro" id="IPR001645">
    <property type="entry name" value="Folylpolyglutamate_synth"/>
</dbReference>
<dbReference type="RefSeq" id="WP_204906044.1">
    <property type="nucleotide sequence ID" value="NZ_JACJKS010000005.1"/>
</dbReference>
<evidence type="ECO:0000256" key="4">
    <source>
        <dbReference type="ARBA" id="ARBA00022598"/>
    </source>
</evidence>
<evidence type="ECO:0000256" key="10">
    <source>
        <dbReference type="ARBA" id="ARBA00047493"/>
    </source>
</evidence>
<dbReference type="GO" id="GO:0004326">
    <property type="term" value="F:tetrahydrofolylpolyglutamate synthase activity"/>
    <property type="evidence" value="ECO:0007669"/>
    <property type="project" value="UniProtKB-EC"/>
</dbReference>
<evidence type="ECO:0000256" key="3">
    <source>
        <dbReference type="ARBA" id="ARBA00013025"/>
    </source>
</evidence>
<evidence type="ECO:0000313" key="14">
    <source>
        <dbReference type="EMBL" id="MBM6948015.1"/>
    </source>
</evidence>
<dbReference type="EC" id="6.3.2.17" evidence="3"/>
<gene>
    <name evidence="14" type="ORF">H6A20_04965</name>
</gene>
<keyword evidence="7 11" id="KW-0067">ATP-binding</keyword>
<evidence type="ECO:0000256" key="7">
    <source>
        <dbReference type="ARBA" id="ARBA00022840"/>
    </source>
</evidence>
<feature type="domain" description="Mur ligase C-terminal" evidence="12">
    <location>
        <begin position="297"/>
        <end position="414"/>
    </location>
</feature>
<dbReference type="SUPFAM" id="SSF53244">
    <property type="entry name" value="MurD-like peptide ligases, peptide-binding domain"/>
    <property type="match status" value="1"/>
</dbReference>
<evidence type="ECO:0000259" key="13">
    <source>
        <dbReference type="Pfam" id="PF08245"/>
    </source>
</evidence>
<dbReference type="Pfam" id="PF02875">
    <property type="entry name" value="Mur_ligase_C"/>
    <property type="match status" value="1"/>
</dbReference>
<dbReference type="PANTHER" id="PTHR11136:SF0">
    <property type="entry name" value="DIHYDROFOLATE SYNTHETASE-RELATED"/>
    <property type="match status" value="1"/>
</dbReference>
<accession>A0A938X9M7</accession>
<keyword evidence="6 11" id="KW-0547">Nucleotide-binding</keyword>